<keyword evidence="2" id="KW-0229">DNA integration</keyword>
<dbReference type="SUPFAM" id="SSF56349">
    <property type="entry name" value="DNA breaking-rejoining enzymes"/>
    <property type="match status" value="1"/>
</dbReference>
<feature type="domain" description="Tyr recombinase" evidence="5">
    <location>
        <begin position="217"/>
        <end position="389"/>
    </location>
</feature>
<dbReference type="Pfam" id="PF13356">
    <property type="entry name" value="Arm-DNA-bind_3"/>
    <property type="match status" value="1"/>
</dbReference>
<proteinExistence type="inferred from homology"/>
<dbReference type="Gene3D" id="3.30.160.390">
    <property type="entry name" value="Integrase, DNA-binding domain"/>
    <property type="match status" value="1"/>
</dbReference>
<reference evidence="6" key="1">
    <citation type="submission" date="2022-05" db="EMBL/GenBank/DDBJ databases">
        <authorList>
            <person name="Jo J.-H."/>
            <person name="Im W.-T."/>
        </authorList>
    </citation>
    <scope>NUCLEOTIDE SEQUENCE</scope>
    <source>
        <strain evidence="6">SE158</strain>
    </source>
</reference>
<dbReference type="Pfam" id="PF00589">
    <property type="entry name" value="Phage_integrase"/>
    <property type="match status" value="1"/>
</dbReference>
<evidence type="ECO:0000256" key="1">
    <source>
        <dbReference type="ARBA" id="ARBA00008857"/>
    </source>
</evidence>
<dbReference type="InterPro" id="IPR053876">
    <property type="entry name" value="Phage_int_M"/>
</dbReference>
<evidence type="ECO:0000259" key="5">
    <source>
        <dbReference type="PROSITE" id="PS51898"/>
    </source>
</evidence>
<dbReference type="Gene3D" id="1.10.443.10">
    <property type="entry name" value="Intergrase catalytic core"/>
    <property type="match status" value="1"/>
</dbReference>
<evidence type="ECO:0000256" key="3">
    <source>
        <dbReference type="ARBA" id="ARBA00023125"/>
    </source>
</evidence>
<dbReference type="PANTHER" id="PTHR30629:SF2">
    <property type="entry name" value="PROPHAGE INTEGRASE INTS-RELATED"/>
    <property type="match status" value="1"/>
</dbReference>
<dbReference type="InterPro" id="IPR010998">
    <property type="entry name" value="Integrase_recombinase_N"/>
</dbReference>
<accession>A0ABT0RNE7</accession>
<evidence type="ECO:0000313" key="6">
    <source>
        <dbReference type="EMBL" id="MCL6684115.1"/>
    </source>
</evidence>
<keyword evidence="7" id="KW-1185">Reference proteome</keyword>
<dbReference type="InterPro" id="IPR011010">
    <property type="entry name" value="DNA_brk_join_enz"/>
</dbReference>
<dbReference type="CDD" id="cd00801">
    <property type="entry name" value="INT_P4_C"/>
    <property type="match status" value="1"/>
</dbReference>
<evidence type="ECO:0000313" key="7">
    <source>
        <dbReference type="Proteomes" id="UP001165363"/>
    </source>
</evidence>
<gene>
    <name evidence="6" type="ORF">LZ536_09415</name>
</gene>
<dbReference type="PANTHER" id="PTHR30629">
    <property type="entry name" value="PROPHAGE INTEGRASE"/>
    <property type="match status" value="1"/>
</dbReference>
<dbReference type="PROSITE" id="PS51898">
    <property type="entry name" value="TYR_RECOMBINASE"/>
    <property type="match status" value="1"/>
</dbReference>
<dbReference type="Gene3D" id="1.10.150.130">
    <property type="match status" value="1"/>
</dbReference>
<name>A0ABT0RNE7_9SPHN</name>
<dbReference type="InterPro" id="IPR050808">
    <property type="entry name" value="Phage_Integrase"/>
</dbReference>
<dbReference type="InterPro" id="IPR013762">
    <property type="entry name" value="Integrase-like_cat_sf"/>
</dbReference>
<keyword evidence="4" id="KW-0233">DNA recombination</keyword>
<dbReference type="InterPro" id="IPR002104">
    <property type="entry name" value="Integrase_catalytic"/>
</dbReference>
<dbReference type="InterPro" id="IPR038488">
    <property type="entry name" value="Integrase_DNA-bd_sf"/>
</dbReference>
<keyword evidence="3" id="KW-0238">DNA-binding</keyword>
<dbReference type="EMBL" id="JAMGBD010000001">
    <property type="protein sequence ID" value="MCL6684115.1"/>
    <property type="molecule type" value="Genomic_DNA"/>
</dbReference>
<sequence length="404" mass="44588">MPLKVKQIATAKPGRHSDGRGLYLLVKPTGTRSWVLRVQHNGHRRDIGLGSVTLEPIPHVEDVPIIRRRSLTLAEAREKARIGRELARAGLDPRAEWTIEEKVVPTFETAAKEYHRQVAKGWRNGKHGAQWIKTLETHAFPVIGKRRVDAIDAPDIQRVLLPIWLSIPETSRRVRQRIGVVLDYAKGKGWRETEAPMRALGQLMSGLRQPKGKNFAAMPYQHLPEFFLGLMAKEPSAGRLAVQFLILTAARSGEVRGAKWSEIDLVTSEWRIPADRMKAGRMHIVPLSPAALGVLSAAGNFFGRAPGQTVFPGLKGQPLSDATLSKAVRGSGGGEATVHGFRSAFRDWAADTGVADSWAEAALAHGNPNKTEAAYKRTTYFEQRRDTLMPAWAQYCTDAGRSCA</sequence>
<comment type="similarity">
    <text evidence="1">Belongs to the 'phage' integrase family.</text>
</comment>
<organism evidence="6 7">
    <name type="scientific">Sphingomonas alba</name>
    <dbReference type="NCBI Taxonomy" id="2908208"/>
    <lineage>
        <taxon>Bacteria</taxon>
        <taxon>Pseudomonadati</taxon>
        <taxon>Pseudomonadota</taxon>
        <taxon>Alphaproteobacteria</taxon>
        <taxon>Sphingomonadales</taxon>
        <taxon>Sphingomonadaceae</taxon>
        <taxon>Sphingomonas</taxon>
    </lineage>
</organism>
<protein>
    <submittedName>
        <fullName evidence="6">Tyrosine-type recombinase/integrase</fullName>
    </submittedName>
</protein>
<evidence type="ECO:0000256" key="2">
    <source>
        <dbReference type="ARBA" id="ARBA00022908"/>
    </source>
</evidence>
<dbReference type="Pfam" id="PF22022">
    <property type="entry name" value="Phage_int_M"/>
    <property type="match status" value="1"/>
</dbReference>
<comment type="caution">
    <text evidence="6">The sequence shown here is derived from an EMBL/GenBank/DDBJ whole genome shotgun (WGS) entry which is preliminary data.</text>
</comment>
<evidence type="ECO:0000256" key="4">
    <source>
        <dbReference type="ARBA" id="ARBA00023172"/>
    </source>
</evidence>
<dbReference type="RefSeq" id="WP_249848417.1">
    <property type="nucleotide sequence ID" value="NZ_JAMGBD010000001.1"/>
</dbReference>
<dbReference type="Proteomes" id="UP001165363">
    <property type="component" value="Unassembled WGS sequence"/>
</dbReference>
<dbReference type="InterPro" id="IPR025166">
    <property type="entry name" value="Integrase_DNA_bind_dom"/>
</dbReference>